<evidence type="ECO:0000313" key="1">
    <source>
        <dbReference type="EMBL" id="MBK0421851.1"/>
    </source>
</evidence>
<keyword evidence="2" id="KW-1185">Reference proteome</keyword>
<reference evidence="1" key="1">
    <citation type="submission" date="2020-12" db="EMBL/GenBank/DDBJ databases">
        <title>Leucobacter sp. CAS2, isolated from Chromium sludge.</title>
        <authorList>
            <person name="Xu Z."/>
        </authorList>
    </citation>
    <scope>NUCLEOTIDE SEQUENCE</scope>
    <source>
        <strain evidence="1">CSA2</strain>
    </source>
</reference>
<dbReference type="AlphaFoldDB" id="A0A934UXP9"/>
<dbReference type="Proteomes" id="UP000618733">
    <property type="component" value="Unassembled WGS sequence"/>
</dbReference>
<organism evidence="1 2">
    <name type="scientific">Leucobacter edaphi</name>
    <dbReference type="NCBI Taxonomy" id="2796472"/>
    <lineage>
        <taxon>Bacteria</taxon>
        <taxon>Bacillati</taxon>
        <taxon>Actinomycetota</taxon>
        <taxon>Actinomycetes</taxon>
        <taxon>Micrococcales</taxon>
        <taxon>Microbacteriaceae</taxon>
        <taxon>Leucobacter</taxon>
    </lineage>
</organism>
<comment type="caution">
    <text evidence="1">The sequence shown here is derived from an EMBL/GenBank/DDBJ whole genome shotgun (WGS) entry which is preliminary data.</text>
</comment>
<name>A0A934UXP9_9MICO</name>
<evidence type="ECO:0000313" key="2">
    <source>
        <dbReference type="Proteomes" id="UP000618733"/>
    </source>
</evidence>
<proteinExistence type="predicted"/>
<accession>A0A934UXP9</accession>
<dbReference type="RefSeq" id="WP_200132064.1">
    <property type="nucleotide sequence ID" value="NZ_JAEHOI010000006.1"/>
</dbReference>
<gene>
    <name evidence="1" type="ORF">JD292_07165</name>
</gene>
<protein>
    <submittedName>
        <fullName evidence="1">Uncharacterized protein</fullName>
    </submittedName>
</protein>
<dbReference type="EMBL" id="JAEHOI010000006">
    <property type="protein sequence ID" value="MBK0421851.1"/>
    <property type="molecule type" value="Genomic_DNA"/>
</dbReference>
<sequence length="155" mass="17417">MSERLGPLTATSEGLAIGDVPGRNVLLARQRIVYRDGEVALEQFSWESLERLDLKVPVTRWLHPWIGDFVLPLAFAAVAWVIEMPEPKTVSLEVSSGDLRRSFELAPHHAVGYSRTGARRAQALVRDLLGSADLRRDLDDSRSLLRQVRPPNPNW</sequence>